<protein>
    <submittedName>
        <fullName evidence="1">Uncharacterized protein</fullName>
    </submittedName>
</protein>
<dbReference type="AlphaFoldDB" id="A0A645CLM5"/>
<gene>
    <name evidence="1" type="ORF">SDC9_124680</name>
</gene>
<sequence length="51" mass="5878">MFRVEQLLRLVSSDFFGQIFITDSNKVRISNILDEIDGESLSFEIDNGVIR</sequence>
<reference evidence="1" key="1">
    <citation type="submission" date="2019-08" db="EMBL/GenBank/DDBJ databases">
        <authorList>
            <person name="Kucharzyk K."/>
            <person name="Murdoch R.W."/>
            <person name="Higgins S."/>
            <person name="Loffler F."/>
        </authorList>
    </citation>
    <scope>NUCLEOTIDE SEQUENCE</scope>
</reference>
<proteinExistence type="predicted"/>
<evidence type="ECO:0000313" key="1">
    <source>
        <dbReference type="EMBL" id="MPM77672.1"/>
    </source>
</evidence>
<dbReference type="EMBL" id="VSSQ01028097">
    <property type="protein sequence ID" value="MPM77672.1"/>
    <property type="molecule type" value="Genomic_DNA"/>
</dbReference>
<name>A0A645CLM5_9ZZZZ</name>
<comment type="caution">
    <text evidence="1">The sequence shown here is derived from an EMBL/GenBank/DDBJ whole genome shotgun (WGS) entry which is preliminary data.</text>
</comment>
<organism evidence="1">
    <name type="scientific">bioreactor metagenome</name>
    <dbReference type="NCBI Taxonomy" id="1076179"/>
    <lineage>
        <taxon>unclassified sequences</taxon>
        <taxon>metagenomes</taxon>
        <taxon>ecological metagenomes</taxon>
    </lineage>
</organism>
<accession>A0A645CLM5</accession>